<dbReference type="Gene3D" id="3.40.50.740">
    <property type="match status" value="1"/>
</dbReference>
<dbReference type="SMART" id="SM00926">
    <property type="entry name" value="Molybdop_Fe4S4"/>
    <property type="match status" value="1"/>
</dbReference>
<dbReference type="PANTHER" id="PTHR43105">
    <property type="entry name" value="RESPIRATORY NITRATE REDUCTASE"/>
    <property type="match status" value="1"/>
</dbReference>
<dbReference type="PANTHER" id="PTHR43105:SF10">
    <property type="entry name" value="NADH-QUINONE OXIDOREDUCTASE SUBUNIT G"/>
    <property type="match status" value="1"/>
</dbReference>
<dbReference type="AlphaFoldDB" id="A0A4R7TBM4"/>
<keyword evidence="2" id="KW-0479">Metal-binding</keyword>
<comment type="caution">
    <text evidence="6">The sequence shown here is derived from an EMBL/GenBank/DDBJ whole genome shotgun (WGS) entry which is preliminary data.</text>
</comment>
<dbReference type="Pfam" id="PF01568">
    <property type="entry name" value="Molydop_binding"/>
    <property type="match status" value="1"/>
</dbReference>
<dbReference type="PROSITE" id="PS51669">
    <property type="entry name" value="4FE4S_MOW_BIS_MGD"/>
    <property type="match status" value="1"/>
</dbReference>
<feature type="domain" description="4Fe-4S Mo/W bis-MGD-type" evidence="5">
    <location>
        <begin position="38"/>
        <end position="94"/>
    </location>
</feature>
<dbReference type="GO" id="GO:0043546">
    <property type="term" value="F:molybdopterin cofactor binding"/>
    <property type="evidence" value="ECO:0007669"/>
    <property type="project" value="InterPro"/>
</dbReference>
<dbReference type="InterPro" id="IPR009010">
    <property type="entry name" value="Asp_de-COase-like_dom_sf"/>
</dbReference>
<keyword evidence="1" id="KW-0004">4Fe-4S</keyword>
<dbReference type="Gene3D" id="3.40.228.10">
    <property type="entry name" value="Dimethylsulfoxide Reductase, domain 2"/>
    <property type="match status" value="1"/>
</dbReference>
<keyword evidence="4" id="KW-0411">Iron-sulfur</keyword>
<dbReference type="InterPro" id="IPR006656">
    <property type="entry name" value="Mopterin_OxRdtase"/>
</dbReference>
<dbReference type="EMBL" id="SOCE01000001">
    <property type="protein sequence ID" value="TDU88836.1"/>
    <property type="molecule type" value="Genomic_DNA"/>
</dbReference>
<reference evidence="6 7" key="1">
    <citation type="submission" date="2019-03" db="EMBL/GenBank/DDBJ databases">
        <title>Genomic Encyclopedia of Type Strains, Phase III (KMG-III): the genomes of soil and plant-associated and newly described type strains.</title>
        <authorList>
            <person name="Whitman W."/>
        </authorList>
    </citation>
    <scope>NUCLEOTIDE SEQUENCE [LARGE SCALE GENOMIC DNA]</scope>
    <source>
        <strain evidence="6 7">VKM Ac-2575</strain>
    </source>
</reference>
<accession>A0A4R7TBM4</accession>
<dbReference type="GO" id="GO:0046872">
    <property type="term" value="F:metal ion binding"/>
    <property type="evidence" value="ECO:0007669"/>
    <property type="project" value="UniProtKB-KW"/>
</dbReference>
<dbReference type="Gene3D" id="2.40.40.20">
    <property type="match status" value="1"/>
</dbReference>
<evidence type="ECO:0000256" key="3">
    <source>
        <dbReference type="ARBA" id="ARBA00023004"/>
    </source>
</evidence>
<sequence>MGDRIAEIWGSRTPYPAGGDWPARVDEFVEDGVGADGIDWVQSACVLCSNGCGIDIGVHDGRIVGVRGRSEDRVNHGRLGPKGLFGWQANNSPDRLTTPLVRRDGELEPASWDEALDLVVDRSRQVLDEQGPLGMGFYTSGQLFLEDYYTLALMVRGGIGTPHLDGNTRLCTATSDFALKETFGTDGAPGSLTDFDNCDTLFAVGHNMPETHTVLWSRMLDRLQGPDRPKLVVVDPRRTRIAQEADVHLALRNGTNLALLNAIQHELIANGWVDKEFVDAHTVGLEKLASTVAAYPPERVAEICGVEADDIRAAARIIGSSERLVSTCLQGVYQSHQATASACQVNNINLLRGMIGKPGASVFQLNGQPTAQNTRETGANGDLTGMRNWQNPSHVEELAKLWNLEPAQIPSWGPPTHIMQILRYAEEGSVRFLWITGTNPAVSLPELHRIRSILGQDRLFVVVSDPFLTETAEFADVVLPAAIWGEKTGTFTNHDRTVHLSEKAVEPPGQARPDMDIFIDYANRLGLKDKDGRPLIKWRTPEECFAAFGEATRGRPCDYSGLSYQKLRGGSGIQWPCTEDSPEGTERLYSDHVFNTQPDYCEDYGHDLLTGAAHERKDFTDQQADGRAILKAADFSPPHEPPDDDYPLLFTTGRTAYHFHTRTKTRRAPQLQAAAPEAWVELGTTDAERLGVAEGDFVRVESRRGYLEAKARVTDVREGVVFAPFHYGYWDKAPRNGDAPTAANELTSTEWDPVSKQPLFKVAAVRVTKAGRPVEERS</sequence>
<dbReference type="CDD" id="cd00508">
    <property type="entry name" value="MopB_CT_Fdh-Nap-like"/>
    <property type="match status" value="1"/>
</dbReference>
<dbReference type="OrthoDB" id="7376058at2"/>
<dbReference type="InterPro" id="IPR050123">
    <property type="entry name" value="Prok_molybdopt-oxidoreductase"/>
</dbReference>
<dbReference type="GO" id="GO:0016491">
    <property type="term" value="F:oxidoreductase activity"/>
    <property type="evidence" value="ECO:0007669"/>
    <property type="project" value="InterPro"/>
</dbReference>
<gene>
    <name evidence="6" type="ORF">EV138_2387</name>
</gene>
<dbReference type="SUPFAM" id="SSF53706">
    <property type="entry name" value="Formate dehydrogenase/DMSO reductase, domains 1-3"/>
    <property type="match status" value="1"/>
</dbReference>
<dbReference type="CDD" id="cd02754">
    <property type="entry name" value="MopB_Nitrate-R-NapA-like"/>
    <property type="match status" value="1"/>
</dbReference>
<dbReference type="Proteomes" id="UP000295151">
    <property type="component" value="Unassembled WGS sequence"/>
</dbReference>
<evidence type="ECO:0000256" key="2">
    <source>
        <dbReference type="ARBA" id="ARBA00022723"/>
    </source>
</evidence>
<organism evidence="6 7">
    <name type="scientific">Kribbella voronezhensis</name>
    <dbReference type="NCBI Taxonomy" id="2512212"/>
    <lineage>
        <taxon>Bacteria</taxon>
        <taxon>Bacillati</taxon>
        <taxon>Actinomycetota</taxon>
        <taxon>Actinomycetes</taxon>
        <taxon>Propionibacteriales</taxon>
        <taxon>Kribbellaceae</taxon>
        <taxon>Kribbella</taxon>
    </lineage>
</organism>
<evidence type="ECO:0000259" key="5">
    <source>
        <dbReference type="PROSITE" id="PS51669"/>
    </source>
</evidence>
<evidence type="ECO:0000256" key="4">
    <source>
        <dbReference type="ARBA" id="ARBA00023014"/>
    </source>
</evidence>
<evidence type="ECO:0000256" key="1">
    <source>
        <dbReference type="ARBA" id="ARBA00022485"/>
    </source>
</evidence>
<protein>
    <submittedName>
        <fullName evidence="6">Putative molibdopterin-dependent oxidoreductase YjgC</fullName>
    </submittedName>
</protein>
<dbReference type="Gene3D" id="2.20.25.90">
    <property type="entry name" value="ADC-like domains"/>
    <property type="match status" value="1"/>
</dbReference>
<keyword evidence="3" id="KW-0408">Iron</keyword>
<dbReference type="InterPro" id="IPR006657">
    <property type="entry name" value="MoPterin_dinucl-bd_dom"/>
</dbReference>
<dbReference type="InterPro" id="IPR006963">
    <property type="entry name" value="Mopterin_OxRdtase_4Fe-4S_dom"/>
</dbReference>
<keyword evidence="7" id="KW-1185">Reference proteome</keyword>
<proteinExistence type="predicted"/>
<dbReference type="SUPFAM" id="SSF50692">
    <property type="entry name" value="ADC-like"/>
    <property type="match status" value="1"/>
</dbReference>
<dbReference type="RefSeq" id="WP_133978594.1">
    <property type="nucleotide sequence ID" value="NZ_SOCE01000001.1"/>
</dbReference>
<evidence type="ECO:0000313" key="6">
    <source>
        <dbReference type="EMBL" id="TDU88836.1"/>
    </source>
</evidence>
<evidence type="ECO:0000313" key="7">
    <source>
        <dbReference type="Proteomes" id="UP000295151"/>
    </source>
</evidence>
<dbReference type="GO" id="GO:0051539">
    <property type="term" value="F:4 iron, 4 sulfur cluster binding"/>
    <property type="evidence" value="ECO:0007669"/>
    <property type="project" value="UniProtKB-KW"/>
</dbReference>
<dbReference type="Pfam" id="PF04879">
    <property type="entry name" value="Molybdop_Fe4S4"/>
    <property type="match status" value="1"/>
</dbReference>
<dbReference type="Pfam" id="PF00384">
    <property type="entry name" value="Molybdopterin"/>
    <property type="match status" value="1"/>
</dbReference>
<name>A0A4R7TBM4_9ACTN</name>